<gene>
    <name evidence="1" type="ORF">FCM35_KLT06933</name>
</gene>
<dbReference type="InterPro" id="IPR021899">
    <property type="entry name" value="DUF3511"/>
</dbReference>
<evidence type="ECO:0000313" key="1">
    <source>
        <dbReference type="EMBL" id="KAF3328327.1"/>
    </source>
</evidence>
<proteinExistence type="predicted"/>
<dbReference type="PANTHER" id="PTHR33193:SF62">
    <property type="entry name" value="FAMILY ABC TRANSPORTER, PUTATIVE (DUF3511)-RELATED"/>
    <property type="match status" value="1"/>
</dbReference>
<reference evidence="1" key="1">
    <citation type="submission" date="2020-01" db="EMBL/GenBank/DDBJ databases">
        <title>Genome sequence of Kobresia littledalei, the first chromosome-level genome in the family Cyperaceae.</title>
        <authorList>
            <person name="Qu G."/>
        </authorList>
    </citation>
    <scope>NUCLEOTIDE SEQUENCE</scope>
    <source>
        <strain evidence="1">C.B.Clarke</strain>
        <tissue evidence="1">Leaf</tissue>
    </source>
</reference>
<protein>
    <submittedName>
        <fullName evidence="1">Uncharacterized protein</fullName>
    </submittedName>
</protein>
<name>A0A833QWK4_9POAL</name>
<dbReference type="EMBL" id="SWLB01000016">
    <property type="protein sequence ID" value="KAF3328327.1"/>
    <property type="molecule type" value="Genomic_DNA"/>
</dbReference>
<dbReference type="PANTHER" id="PTHR33193">
    <property type="entry name" value="DOMAIN PROTEIN, PUTATIVE (DUF3511)-RELATED"/>
    <property type="match status" value="1"/>
</dbReference>
<dbReference type="AlphaFoldDB" id="A0A833QWK4"/>
<keyword evidence="2" id="KW-1185">Reference proteome</keyword>
<evidence type="ECO:0000313" key="2">
    <source>
        <dbReference type="Proteomes" id="UP000623129"/>
    </source>
</evidence>
<accession>A0A833QWK4</accession>
<sequence>MDQFRSQSQADGRNMQLEVYSRSYSTPYSYDYEFARDSKKDKSKAKKGWLNDPEFQRKKRVARYKSFTAERKVKGSVTNSFRWLKDRYYKVVYGWW</sequence>
<dbReference type="OrthoDB" id="1655903at2759"/>
<comment type="caution">
    <text evidence="1">The sequence shown here is derived from an EMBL/GenBank/DDBJ whole genome shotgun (WGS) entry which is preliminary data.</text>
</comment>
<organism evidence="1 2">
    <name type="scientific">Carex littledalei</name>
    <dbReference type="NCBI Taxonomy" id="544730"/>
    <lineage>
        <taxon>Eukaryota</taxon>
        <taxon>Viridiplantae</taxon>
        <taxon>Streptophyta</taxon>
        <taxon>Embryophyta</taxon>
        <taxon>Tracheophyta</taxon>
        <taxon>Spermatophyta</taxon>
        <taxon>Magnoliopsida</taxon>
        <taxon>Liliopsida</taxon>
        <taxon>Poales</taxon>
        <taxon>Cyperaceae</taxon>
        <taxon>Cyperoideae</taxon>
        <taxon>Cariceae</taxon>
        <taxon>Carex</taxon>
        <taxon>Carex subgen. Euthyceras</taxon>
    </lineage>
</organism>
<dbReference type="Pfam" id="PF12023">
    <property type="entry name" value="DUF3511"/>
    <property type="match status" value="1"/>
</dbReference>
<dbReference type="Proteomes" id="UP000623129">
    <property type="component" value="Unassembled WGS sequence"/>
</dbReference>